<evidence type="ECO:0000256" key="2">
    <source>
        <dbReference type="ARBA" id="ARBA00006375"/>
    </source>
</evidence>
<dbReference type="PROSITE" id="PS50920">
    <property type="entry name" value="SOLCAR"/>
    <property type="match status" value="3"/>
</dbReference>
<evidence type="ECO:0000256" key="4">
    <source>
        <dbReference type="ARBA" id="ARBA00022692"/>
    </source>
</evidence>
<proteinExistence type="inferred from homology"/>
<evidence type="ECO:0000256" key="10">
    <source>
        <dbReference type="SAM" id="Phobius"/>
    </source>
</evidence>
<dbReference type="InterPro" id="IPR044712">
    <property type="entry name" value="SLC25A32-like"/>
</dbReference>
<dbReference type="STRING" id="5888.A0CXN4"/>
<accession>A0CXN4</accession>
<dbReference type="Pfam" id="PF00153">
    <property type="entry name" value="Mito_carr"/>
    <property type="match status" value="3"/>
</dbReference>
<dbReference type="OMA" id="CLQYADH"/>
<keyword evidence="6 10" id="KW-1133">Transmembrane helix</keyword>
<dbReference type="eggNOG" id="KOG0764">
    <property type="taxonomic scope" value="Eukaryota"/>
</dbReference>
<evidence type="ECO:0000313" key="11">
    <source>
        <dbReference type="EMBL" id="CAK75551.1"/>
    </source>
</evidence>
<evidence type="ECO:0000256" key="1">
    <source>
        <dbReference type="ARBA" id="ARBA00004141"/>
    </source>
</evidence>
<feature type="repeat" description="Solcar" evidence="8">
    <location>
        <begin position="210"/>
        <end position="301"/>
    </location>
</feature>
<dbReference type="GO" id="GO:0016020">
    <property type="term" value="C:membrane"/>
    <property type="evidence" value="ECO:0007669"/>
    <property type="project" value="UniProtKB-SubCell"/>
</dbReference>
<dbReference type="GeneID" id="5028733"/>
<dbReference type="InterPro" id="IPR023395">
    <property type="entry name" value="MCP_dom_sf"/>
</dbReference>
<gene>
    <name evidence="11" type="ORF">GSPATT00011183001</name>
</gene>
<dbReference type="OrthoDB" id="428293at2759"/>
<feature type="repeat" description="Solcar" evidence="8">
    <location>
        <begin position="113"/>
        <end position="202"/>
    </location>
</feature>
<protein>
    <recommendedName>
        <fullName evidence="13">Mitochondrial carrier protein</fullName>
    </recommendedName>
</protein>
<organism evidence="11 12">
    <name type="scientific">Paramecium tetraurelia</name>
    <dbReference type="NCBI Taxonomy" id="5888"/>
    <lineage>
        <taxon>Eukaryota</taxon>
        <taxon>Sar</taxon>
        <taxon>Alveolata</taxon>
        <taxon>Ciliophora</taxon>
        <taxon>Intramacronucleata</taxon>
        <taxon>Oligohymenophorea</taxon>
        <taxon>Peniculida</taxon>
        <taxon>Parameciidae</taxon>
        <taxon>Paramecium</taxon>
    </lineage>
</organism>
<evidence type="ECO:0000256" key="9">
    <source>
        <dbReference type="RuleBase" id="RU000488"/>
    </source>
</evidence>
<dbReference type="HOGENOM" id="CLU_015166_6_1_1"/>
<comment type="similarity">
    <text evidence="2 9">Belongs to the mitochondrial carrier (TC 2.A.29) family.</text>
</comment>
<keyword evidence="3 9" id="KW-0813">Transport</keyword>
<feature type="transmembrane region" description="Helical" evidence="10">
    <location>
        <begin position="12"/>
        <end position="31"/>
    </location>
</feature>
<feature type="repeat" description="Solcar" evidence="8">
    <location>
        <begin position="8"/>
        <end position="97"/>
    </location>
</feature>
<evidence type="ECO:0008006" key="13">
    <source>
        <dbReference type="Google" id="ProtNLM"/>
    </source>
</evidence>
<dbReference type="FunFam" id="1.50.40.10:FF:000154">
    <property type="entry name" value="Unplaced genomic scaffold supercont2.19, whole genome shotgun sequence"/>
    <property type="match status" value="1"/>
</dbReference>
<dbReference type="AlphaFoldDB" id="A0CXN4"/>
<evidence type="ECO:0000256" key="6">
    <source>
        <dbReference type="ARBA" id="ARBA00022989"/>
    </source>
</evidence>
<evidence type="ECO:0000256" key="7">
    <source>
        <dbReference type="ARBA" id="ARBA00023136"/>
    </source>
</evidence>
<evidence type="ECO:0000256" key="5">
    <source>
        <dbReference type="ARBA" id="ARBA00022737"/>
    </source>
</evidence>
<evidence type="ECO:0000256" key="3">
    <source>
        <dbReference type="ARBA" id="ARBA00022448"/>
    </source>
</evidence>
<evidence type="ECO:0000313" key="12">
    <source>
        <dbReference type="Proteomes" id="UP000000600"/>
    </source>
</evidence>
<dbReference type="GO" id="GO:0051724">
    <property type="term" value="F:NAD transmembrane transporter activity"/>
    <property type="evidence" value="ECO:0000318"/>
    <property type="project" value="GO_Central"/>
</dbReference>
<dbReference type="RefSeq" id="XP_001442948.1">
    <property type="nucleotide sequence ID" value="XM_001442911.1"/>
</dbReference>
<dbReference type="EMBL" id="CT868208">
    <property type="protein sequence ID" value="CAK75551.1"/>
    <property type="molecule type" value="Genomic_DNA"/>
</dbReference>
<comment type="subcellular location">
    <subcellularLocation>
        <location evidence="1">Membrane</location>
        <topology evidence="1">Multi-pass membrane protein</topology>
    </subcellularLocation>
</comment>
<dbReference type="Gene3D" id="1.50.40.10">
    <property type="entry name" value="Mitochondrial carrier domain"/>
    <property type="match status" value="2"/>
</dbReference>
<dbReference type="PANTHER" id="PTHR45683">
    <property type="entry name" value="MITOCHONDRIAL NICOTINAMIDE ADENINE DINUCLEOTIDE TRANSPORTER 1-RELATED-RELATED"/>
    <property type="match status" value="1"/>
</dbReference>
<dbReference type="InterPro" id="IPR018108">
    <property type="entry name" value="MCP_transmembrane"/>
</dbReference>
<dbReference type="Proteomes" id="UP000000600">
    <property type="component" value="Unassembled WGS sequence"/>
</dbReference>
<keyword evidence="5" id="KW-0677">Repeat</keyword>
<sequence length="306" mass="35099">MNQEQQRKLYWHHFIAGLVGGFISVTVCHPLEVARSRLNLQNATKSMNKYHGFIDTLCVIYKEEGLAGYYKGKKCSHQKGYRATAVANPISHSLFFPLYKWNKETLEFQYGISGFQNHLLATIITGFVCDLITNPLWLIRTRMQTQYLHDHSHPKYTSVFRGLVTLYREEGFLALYKGLGATVLGLSHVAVQFPIYESLKQNYTDKNGQLLPVDILKASILSKSIAVLVTYPHVVIRTRLHDNKTVYKSGLRSRVRIIDICRVIYEQDSIGGFYKGLIPDLIRVLPTNSITFLVYELFSQYLGKHF</sequence>
<reference evidence="11 12" key="1">
    <citation type="journal article" date="2006" name="Nature">
        <title>Global trends of whole-genome duplications revealed by the ciliate Paramecium tetraurelia.</title>
        <authorList>
            <consortium name="Genoscope"/>
            <person name="Aury J.-M."/>
            <person name="Jaillon O."/>
            <person name="Duret L."/>
            <person name="Noel B."/>
            <person name="Jubin C."/>
            <person name="Porcel B.M."/>
            <person name="Segurens B."/>
            <person name="Daubin V."/>
            <person name="Anthouard V."/>
            <person name="Aiach N."/>
            <person name="Arnaiz O."/>
            <person name="Billaut A."/>
            <person name="Beisson J."/>
            <person name="Blanc I."/>
            <person name="Bouhouche K."/>
            <person name="Camara F."/>
            <person name="Duharcourt S."/>
            <person name="Guigo R."/>
            <person name="Gogendeau D."/>
            <person name="Katinka M."/>
            <person name="Keller A.-M."/>
            <person name="Kissmehl R."/>
            <person name="Klotz C."/>
            <person name="Koll F."/>
            <person name="Le Moue A."/>
            <person name="Lepere C."/>
            <person name="Malinsky S."/>
            <person name="Nowacki M."/>
            <person name="Nowak J.K."/>
            <person name="Plattner H."/>
            <person name="Poulain J."/>
            <person name="Ruiz F."/>
            <person name="Serrano V."/>
            <person name="Zagulski M."/>
            <person name="Dessen P."/>
            <person name="Betermier M."/>
            <person name="Weissenbach J."/>
            <person name="Scarpelli C."/>
            <person name="Schachter V."/>
            <person name="Sperling L."/>
            <person name="Meyer E."/>
            <person name="Cohen J."/>
            <person name="Wincker P."/>
        </authorList>
    </citation>
    <scope>NUCLEOTIDE SEQUENCE [LARGE SCALE GENOMIC DNA]</scope>
    <source>
        <strain evidence="11 12">Stock d4-2</strain>
    </source>
</reference>
<keyword evidence="12" id="KW-1185">Reference proteome</keyword>
<evidence type="ECO:0000256" key="8">
    <source>
        <dbReference type="PROSITE-ProRule" id="PRU00282"/>
    </source>
</evidence>
<dbReference type="SUPFAM" id="SSF103506">
    <property type="entry name" value="Mitochondrial carrier"/>
    <property type="match status" value="1"/>
</dbReference>
<dbReference type="InParanoid" id="A0CXN4"/>
<keyword evidence="7 8" id="KW-0472">Membrane</keyword>
<keyword evidence="4 8" id="KW-0812">Transmembrane</keyword>
<dbReference type="GO" id="GO:0035352">
    <property type="term" value="P:NAD transmembrane transport"/>
    <property type="evidence" value="ECO:0000318"/>
    <property type="project" value="GO_Central"/>
</dbReference>
<name>A0CXN4_PARTE</name>
<dbReference type="KEGG" id="ptm:GSPATT00011183001"/>